<dbReference type="InterPro" id="IPR036390">
    <property type="entry name" value="WH_DNA-bd_sf"/>
</dbReference>
<dbReference type="PANTHER" id="PTHR34293">
    <property type="entry name" value="HTH-TYPE TRANSCRIPTIONAL REGULATOR TRMBL2"/>
    <property type="match status" value="1"/>
</dbReference>
<dbReference type="Gene3D" id="1.10.10.10">
    <property type="entry name" value="Winged helix-like DNA-binding domain superfamily/Winged helix DNA-binding domain"/>
    <property type="match status" value="1"/>
</dbReference>
<dbReference type="InterPro" id="IPR051797">
    <property type="entry name" value="TrmB-like"/>
</dbReference>
<dbReference type="Proteomes" id="UP000783287">
    <property type="component" value="Unassembled WGS sequence"/>
</dbReference>
<evidence type="ECO:0000313" key="3">
    <source>
        <dbReference type="Proteomes" id="UP000783287"/>
    </source>
</evidence>
<evidence type="ECO:0000259" key="1">
    <source>
        <dbReference type="Pfam" id="PF01978"/>
    </source>
</evidence>
<proteinExistence type="predicted"/>
<name>A0A955L4H0_9BACT</name>
<gene>
    <name evidence="2" type="ORF">KC909_00410</name>
</gene>
<protein>
    <recommendedName>
        <fullName evidence="1">Transcription regulator TrmB N-terminal domain-containing protein</fullName>
    </recommendedName>
</protein>
<dbReference type="InterPro" id="IPR002831">
    <property type="entry name" value="Tscrpt_reg_TrmB_N"/>
</dbReference>
<dbReference type="EMBL" id="JAGQLK010000005">
    <property type="protein sequence ID" value="MCA9382806.1"/>
    <property type="molecule type" value="Genomic_DNA"/>
</dbReference>
<reference evidence="2" key="1">
    <citation type="submission" date="2020-04" db="EMBL/GenBank/DDBJ databases">
        <authorList>
            <person name="Zhang T."/>
        </authorList>
    </citation>
    <scope>NUCLEOTIDE SEQUENCE</scope>
    <source>
        <strain evidence="2">HKST-UBA14</strain>
    </source>
</reference>
<dbReference type="SUPFAM" id="SSF46785">
    <property type="entry name" value="Winged helix' DNA-binding domain"/>
    <property type="match status" value="1"/>
</dbReference>
<sequence length="246" mass="28464">MFINELKKLGLSTAEAKVYSSLIKDGDASATQLSKRTSLGRTNVYEYASSLENRGLISQYEKNSKMYYRVEDPSLLKDMANEKLRLAKELNASLAAIYPNLEDMFNVNSSRPIIRFYTGERGYREVMEMFYFDNNDTEINIFVEDLDNYSLPEPKYRSSSQRNGLFTKLYTNSGEIFAEYAKRDEKEHRKTLLLSPTVFPIKSNMIVSDDKVCFGEIEKKNFKVTLIKNLDFAIMMKAFCRSLYLS</sequence>
<dbReference type="PANTHER" id="PTHR34293:SF1">
    <property type="entry name" value="HTH-TYPE TRANSCRIPTIONAL REGULATOR TRMBL2"/>
    <property type="match status" value="1"/>
</dbReference>
<evidence type="ECO:0000313" key="2">
    <source>
        <dbReference type="EMBL" id="MCA9382806.1"/>
    </source>
</evidence>
<dbReference type="InterPro" id="IPR036388">
    <property type="entry name" value="WH-like_DNA-bd_sf"/>
</dbReference>
<organism evidence="2 3">
    <name type="scientific">Candidatus Dojkabacteria bacterium</name>
    <dbReference type="NCBI Taxonomy" id="2099670"/>
    <lineage>
        <taxon>Bacteria</taxon>
        <taxon>Candidatus Dojkabacteria</taxon>
    </lineage>
</organism>
<dbReference type="Pfam" id="PF01978">
    <property type="entry name" value="TrmB"/>
    <property type="match status" value="1"/>
</dbReference>
<feature type="domain" description="Transcription regulator TrmB N-terminal" evidence="1">
    <location>
        <begin position="6"/>
        <end position="72"/>
    </location>
</feature>
<comment type="caution">
    <text evidence="2">The sequence shown here is derived from an EMBL/GenBank/DDBJ whole genome shotgun (WGS) entry which is preliminary data.</text>
</comment>
<reference evidence="2" key="2">
    <citation type="journal article" date="2021" name="Microbiome">
        <title>Successional dynamics and alternative stable states in a saline activated sludge microbial community over 9 years.</title>
        <authorList>
            <person name="Wang Y."/>
            <person name="Ye J."/>
            <person name="Ju F."/>
            <person name="Liu L."/>
            <person name="Boyd J.A."/>
            <person name="Deng Y."/>
            <person name="Parks D.H."/>
            <person name="Jiang X."/>
            <person name="Yin X."/>
            <person name="Woodcroft B.J."/>
            <person name="Tyson G.W."/>
            <person name="Hugenholtz P."/>
            <person name="Polz M.F."/>
            <person name="Zhang T."/>
        </authorList>
    </citation>
    <scope>NUCLEOTIDE SEQUENCE</scope>
    <source>
        <strain evidence="2">HKST-UBA14</strain>
    </source>
</reference>
<dbReference type="AlphaFoldDB" id="A0A955L4H0"/>
<dbReference type="InterPro" id="IPR011991">
    <property type="entry name" value="ArsR-like_HTH"/>
</dbReference>
<dbReference type="CDD" id="cd00090">
    <property type="entry name" value="HTH_ARSR"/>
    <property type="match status" value="1"/>
</dbReference>
<accession>A0A955L4H0</accession>